<proteinExistence type="predicted"/>
<reference evidence="1 2" key="1">
    <citation type="submission" date="2014-04" db="EMBL/GenBank/DDBJ databases">
        <title>Characterization and application of a salt tolerant electro-active bacterium.</title>
        <authorList>
            <person name="Yang L."/>
            <person name="Wei S."/>
            <person name="Tay Q.X.M."/>
        </authorList>
    </citation>
    <scope>NUCLEOTIDE SEQUENCE [LARGE SCALE GENOMIC DNA]</scope>
    <source>
        <strain evidence="1 2">LY1</strain>
    </source>
</reference>
<dbReference type="Proteomes" id="UP000027821">
    <property type="component" value="Unassembled WGS sequence"/>
</dbReference>
<comment type="caution">
    <text evidence="1">The sequence shown here is derived from an EMBL/GenBank/DDBJ whole genome shotgun (WGS) entry which is preliminary data.</text>
</comment>
<gene>
    <name evidence="1" type="ORF">EL17_12735</name>
</gene>
<keyword evidence="2" id="KW-1185">Reference proteome</keyword>
<organism evidence="1 2">
    <name type="scientific">Anditalea andensis</name>
    <dbReference type="NCBI Taxonomy" id="1048983"/>
    <lineage>
        <taxon>Bacteria</taxon>
        <taxon>Pseudomonadati</taxon>
        <taxon>Bacteroidota</taxon>
        <taxon>Cytophagia</taxon>
        <taxon>Cytophagales</taxon>
        <taxon>Cytophagaceae</taxon>
        <taxon>Anditalea</taxon>
    </lineage>
</organism>
<dbReference type="EMBL" id="JMIH01000022">
    <property type="protein sequence ID" value="KEO73214.1"/>
    <property type="molecule type" value="Genomic_DNA"/>
</dbReference>
<dbReference type="AlphaFoldDB" id="A0A074KWB9"/>
<sequence length="173" mass="19164">MGKYYINSSNASIAVNSGFTLILFFLITFFNPLSAQQKVIAVQKFISQAEQVEIATELETLAFGVQPTVYVNEGTFVPKGNAPTTVAYISASDIMKIQEGHESLGSVKLLIVKFKDQQELMAFKLRPADVSNLPLLAYVFFSLEFESTPTEVPGVQGFEQSEIVFLYESARPF</sequence>
<accession>A0A074KWB9</accession>
<evidence type="ECO:0000313" key="2">
    <source>
        <dbReference type="Proteomes" id="UP000027821"/>
    </source>
</evidence>
<name>A0A074KWB9_9BACT</name>
<evidence type="ECO:0000313" key="1">
    <source>
        <dbReference type="EMBL" id="KEO73214.1"/>
    </source>
</evidence>
<protein>
    <submittedName>
        <fullName evidence="1">Uncharacterized protein</fullName>
    </submittedName>
</protein>
<dbReference type="RefSeq" id="WP_035074958.1">
    <property type="nucleotide sequence ID" value="NZ_JMIH01000022.1"/>
</dbReference>